<protein>
    <submittedName>
        <fullName evidence="1">Uncharacterized protein</fullName>
    </submittedName>
</protein>
<name>A0ABU7L4W3_9NOCA</name>
<gene>
    <name evidence="1" type="ORF">Q7514_03480</name>
</gene>
<comment type="caution">
    <text evidence="1">The sequence shown here is derived from an EMBL/GenBank/DDBJ whole genome shotgun (WGS) entry which is preliminary data.</text>
</comment>
<dbReference type="EMBL" id="JAUTXY010000001">
    <property type="protein sequence ID" value="MEE2056590.1"/>
    <property type="molecule type" value="Genomic_DNA"/>
</dbReference>
<evidence type="ECO:0000313" key="1">
    <source>
        <dbReference type="EMBL" id="MEE2056590.1"/>
    </source>
</evidence>
<accession>A0ABU7L4W3</accession>
<organism evidence="1 2">
    <name type="scientific">Rhodococcus artemisiae</name>
    <dbReference type="NCBI Taxonomy" id="714159"/>
    <lineage>
        <taxon>Bacteria</taxon>
        <taxon>Bacillati</taxon>
        <taxon>Actinomycetota</taxon>
        <taxon>Actinomycetes</taxon>
        <taxon>Mycobacteriales</taxon>
        <taxon>Nocardiaceae</taxon>
        <taxon>Rhodococcus</taxon>
    </lineage>
</organism>
<dbReference type="RefSeq" id="WP_330131835.1">
    <property type="nucleotide sequence ID" value="NZ_JAUTXY010000001.1"/>
</dbReference>
<sequence>MNEQLDIGVDRGSPVTEEIARRGRFSFTGTLRDLRIELAQGGGVPEAERRRVEMATH</sequence>
<reference evidence="1 2" key="1">
    <citation type="submission" date="2023-07" db="EMBL/GenBank/DDBJ databases">
        <authorList>
            <person name="Girao M."/>
            <person name="Carvalho M.F."/>
        </authorList>
    </citation>
    <scope>NUCLEOTIDE SEQUENCE [LARGE SCALE GENOMIC DNA]</scope>
    <source>
        <strain evidence="1 2">YIM65754</strain>
    </source>
</reference>
<dbReference type="Proteomes" id="UP001336020">
    <property type="component" value="Unassembled WGS sequence"/>
</dbReference>
<keyword evidence="2" id="KW-1185">Reference proteome</keyword>
<evidence type="ECO:0000313" key="2">
    <source>
        <dbReference type="Proteomes" id="UP001336020"/>
    </source>
</evidence>
<proteinExistence type="predicted"/>